<dbReference type="SUPFAM" id="SSF55785">
    <property type="entry name" value="PYP-like sensor domain (PAS domain)"/>
    <property type="match status" value="4"/>
</dbReference>
<feature type="transmembrane region" description="Helical" evidence="7">
    <location>
        <begin position="247"/>
        <end position="274"/>
    </location>
</feature>
<dbReference type="PROSITE" id="PS50112">
    <property type="entry name" value="PAS"/>
    <property type="match status" value="2"/>
</dbReference>
<evidence type="ECO:0000256" key="4">
    <source>
        <dbReference type="ARBA" id="ARBA00022679"/>
    </source>
</evidence>
<dbReference type="GO" id="GO:0000155">
    <property type="term" value="F:phosphorelay sensor kinase activity"/>
    <property type="evidence" value="ECO:0007669"/>
    <property type="project" value="InterPro"/>
</dbReference>
<dbReference type="InterPro" id="IPR013656">
    <property type="entry name" value="PAS_4"/>
</dbReference>
<feature type="transmembrane region" description="Helical" evidence="7">
    <location>
        <begin position="76"/>
        <end position="102"/>
    </location>
</feature>
<dbReference type="PANTHER" id="PTHR43304">
    <property type="entry name" value="PHYTOCHROME-LIKE PROTEIN CPH1"/>
    <property type="match status" value="1"/>
</dbReference>
<dbReference type="InterPro" id="IPR005467">
    <property type="entry name" value="His_kinase_dom"/>
</dbReference>
<protein>
    <recommendedName>
        <fullName evidence="2">histidine kinase</fullName>
        <ecNumber evidence="2">2.7.13.3</ecNumber>
    </recommendedName>
</protein>
<dbReference type="Pfam" id="PF00989">
    <property type="entry name" value="PAS"/>
    <property type="match status" value="1"/>
</dbReference>
<evidence type="ECO:0000313" key="12">
    <source>
        <dbReference type="Proteomes" id="UP000190961"/>
    </source>
</evidence>
<organism evidence="11 12">
    <name type="scientific">Ohtaekwangia koreensis</name>
    <dbReference type="NCBI Taxonomy" id="688867"/>
    <lineage>
        <taxon>Bacteria</taxon>
        <taxon>Pseudomonadati</taxon>
        <taxon>Bacteroidota</taxon>
        <taxon>Cytophagia</taxon>
        <taxon>Cytophagales</taxon>
        <taxon>Fulvivirgaceae</taxon>
        <taxon>Ohtaekwangia</taxon>
    </lineage>
</organism>
<dbReference type="InterPro" id="IPR013767">
    <property type="entry name" value="PAS_fold"/>
</dbReference>
<keyword evidence="6" id="KW-0175">Coiled coil</keyword>
<evidence type="ECO:0000259" key="9">
    <source>
        <dbReference type="PROSITE" id="PS50112"/>
    </source>
</evidence>
<keyword evidence="3" id="KW-0597">Phosphoprotein</keyword>
<dbReference type="Gene3D" id="3.30.565.10">
    <property type="entry name" value="Histidine kinase-like ATPase, C-terminal domain"/>
    <property type="match status" value="1"/>
</dbReference>
<feature type="transmembrane region" description="Helical" evidence="7">
    <location>
        <begin position="122"/>
        <end position="143"/>
    </location>
</feature>
<dbReference type="SUPFAM" id="SSF55874">
    <property type="entry name" value="ATPase domain of HSP90 chaperone/DNA topoisomerase II/histidine kinase"/>
    <property type="match status" value="1"/>
</dbReference>
<dbReference type="SMART" id="SM00091">
    <property type="entry name" value="PAS"/>
    <property type="match status" value="4"/>
</dbReference>
<dbReference type="InterPro" id="IPR001610">
    <property type="entry name" value="PAC"/>
</dbReference>
<dbReference type="PRINTS" id="PR00344">
    <property type="entry name" value="BCTRLSENSOR"/>
</dbReference>
<proteinExistence type="predicted"/>
<dbReference type="InterPro" id="IPR003594">
    <property type="entry name" value="HATPase_dom"/>
</dbReference>
<feature type="transmembrane region" description="Helical" evidence="7">
    <location>
        <begin position="45"/>
        <end position="64"/>
    </location>
</feature>
<dbReference type="InterPro" id="IPR052162">
    <property type="entry name" value="Sensor_kinase/Photoreceptor"/>
</dbReference>
<dbReference type="InterPro" id="IPR036097">
    <property type="entry name" value="HisK_dim/P_sf"/>
</dbReference>
<dbReference type="FunFam" id="3.30.565.10:FF:000006">
    <property type="entry name" value="Sensor histidine kinase WalK"/>
    <property type="match status" value="1"/>
</dbReference>
<feature type="transmembrane region" description="Helical" evidence="7">
    <location>
        <begin position="184"/>
        <end position="204"/>
    </location>
</feature>
<dbReference type="EC" id="2.7.13.3" evidence="2"/>
<evidence type="ECO:0000256" key="5">
    <source>
        <dbReference type="ARBA" id="ARBA00022777"/>
    </source>
</evidence>
<evidence type="ECO:0000256" key="1">
    <source>
        <dbReference type="ARBA" id="ARBA00000085"/>
    </source>
</evidence>
<feature type="transmembrane region" description="Helical" evidence="7">
    <location>
        <begin position="216"/>
        <end position="241"/>
    </location>
</feature>
<dbReference type="InterPro" id="IPR036890">
    <property type="entry name" value="HATPase_C_sf"/>
</dbReference>
<dbReference type="InterPro" id="IPR004358">
    <property type="entry name" value="Sig_transdc_His_kin-like_C"/>
</dbReference>
<dbReference type="AlphaFoldDB" id="A0A1T5K2U5"/>
<gene>
    <name evidence="11" type="ORF">SAMN05660236_1761</name>
</gene>
<dbReference type="STRING" id="688867.SAMN05660236_1761"/>
<keyword evidence="7" id="KW-0472">Membrane</keyword>
<keyword evidence="5" id="KW-0418">Kinase</keyword>
<dbReference type="RefSeq" id="WP_159453633.1">
    <property type="nucleotide sequence ID" value="NZ_FUZU01000001.1"/>
</dbReference>
<feature type="domain" description="PAC" evidence="10">
    <location>
        <begin position="564"/>
        <end position="617"/>
    </location>
</feature>
<feature type="domain" description="Histidine kinase" evidence="8">
    <location>
        <begin position="899"/>
        <end position="1115"/>
    </location>
</feature>
<dbReference type="InterPro" id="IPR013655">
    <property type="entry name" value="PAS_fold_3"/>
</dbReference>
<dbReference type="CDD" id="cd00075">
    <property type="entry name" value="HATPase"/>
    <property type="match status" value="1"/>
</dbReference>
<comment type="catalytic activity">
    <reaction evidence="1">
        <text>ATP + protein L-histidine = ADP + protein N-phospho-L-histidine.</text>
        <dbReference type="EC" id="2.7.13.3"/>
    </reaction>
</comment>
<dbReference type="CDD" id="cd00082">
    <property type="entry name" value="HisKA"/>
    <property type="match status" value="1"/>
</dbReference>
<dbReference type="PANTHER" id="PTHR43304:SF1">
    <property type="entry name" value="PAC DOMAIN-CONTAINING PROTEIN"/>
    <property type="match status" value="1"/>
</dbReference>
<dbReference type="Proteomes" id="UP000190961">
    <property type="component" value="Unassembled WGS sequence"/>
</dbReference>
<evidence type="ECO:0000313" key="11">
    <source>
        <dbReference type="EMBL" id="SKC58097.1"/>
    </source>
</evidence>
<evidence type="ECO:0000256" key="2">
    <source>
        <dbReference type="ARBA" id="ARBA00012438"/>
    </source>
</evidence>
<dbReference type="Pfam" id="PF08447">
    <property type="entry name" value="PAS_3"/>
    <property type="match status" value="1"/>
</dbReference>
<feature type="transmembrane region" description="Helical" evidence="7">
    <location>
        <begin position="155"/>
        <end position="172"/>
    </location>
</feature>
<accession>A0A1T5K2U5</accession>
<feature type="domain" description="PAC" evidence="10">
    <location>
        <begin position="818"/>
        <end position="870"/>
    </location>
</feature>
<reference evidence="11 12" key="1">
    <citation type="submission" date="2017-02" db="EMBL/GenBank/DDBJ databases">
        <authorList>
            <person name="Peterson S.W."/>
        </authorList>
    </citation>
    <scope>NUCLEOTIDE SEQUENCE [LARGE SCALE GENOMIC DNA]</scope>
    <source>
        <strain evidence="11 12">DSM 25262</strain>
    </source>
</reference>
<dbReference type="Pfam" id="PF00512">
    <property type="entry name" value="HisKA"/>
    <property type="match status" value="1"/>
</dbReference>
<dbReference type="OrthoDB" id="9811889at2"/>
<feature type="domain" description="PAS" evidence="9">
    <location>
        <begin position="744"/>
        <end position="815"/>
    </location>
</feature>
<dbReference type="SUPFAM" id="SSF47384">
    <property type="entry name" value="Homodimeric domain of signal transducing histidine kinase"/>
    <property type="match status" value="1"/>
</dbReference>
<sequence length="1123" mass="127578">MEEHNVVRWSRLLSTAVLVIAVLTLAGWQFDVEFFKRPLPGTMPMNPFTAVLFILTVCAFILTVSDQQTHSKQNFILVLTGIIAAVSTYKVIQVVFGLNFTLDTALYTDKLAIDRDENKLNRMPLVTAINFLLIVLSLLHLFSGKNKRVIFAQRCAVLVMLNGLFFLLGYIYRVPEFFSSEYYFPMAAQTAVGFLFLSVAFLFANPKKGLMKQLTSSYAGSVIARILIPLVIILPVLIGYIRLWGHWYGILSTELGVTSIVLSFIIIFVLLIIFNTNSLNKKDVQQKADAWHLQYYNTQLHDANHEVASANEELRVALEELTTTNEELITSNENLVELNDKLEIAKETIRQQAAEIIQRKDDQLSEYRRNIDIIFTNTQEGMLLLDADSTVILFNKTFEGFIYRVASIQPKVGMRLSDVVVKERRDTAHLLYAKALQGEAVFTEAYFTAEGKEIVHLLRYEPVYQFGKVTHVIIMSMDITEKKNREKAIQQSEANLKAIFNNTPDAFILLANDRKIIAYNKAYLHRFMLHFDTEPEIGTDIVRYIPESRKESFRAMLERTSQGATVLYEVESFVNEKPLWSSVMITRVKNESDEMVGYCLNIRDTTEIKNAEVALREREEKFRALVEYSDDVFCLVDLNGTIHYASPSLTRKLGYTSKDLETLQGHDLIHPDDLEQYTRDWEDIVQNQGKLISITCRARHKDGHWLWMQGTSINLTHIPSVKGIVATYRDISPQKEYENKITSIAKELSVLIETSNVPIFGLDENGAINEWNDVTAQVMQFSKSDALGKKWIEEFIEVPYQETVAHLFARAIRGHALNNFELPVLTRNGESIILLLSASPRYNAEEQIKGVIIVAQNITELIDYRKGLEKMVQDRTRELNDALQKEKELAELKTKFVSMASHEFRTPLSTISLATGFIRRYKTKISPEDIDKKLDDIVRQVEHMNYLLEDVLTVGKAESGKVMVGVMPIEVNVFFDSISNEVYQSTGKTHRIRLDIACDQQVIASDPRMLRIIVVNLLTNAIKFSPGKNSVWFNIACSNNTLQLKVKDQGLGIPEEDMEKLFHSFHRASNASTIQGTGLGLSIVRKTVDLLGGFIQVESKLNEGTTFTISIPIDGRQENISSG</sequence>
<evidence type="ECO:0000256" key="7">
    <source>
        <dbReference type="SAM" id="Phobius"/>
    </source>
</evidence>
<dbReference type="Pfam" id="PF08448">
    <property type="entry name" value="PAS_4"/>
    <property type="match status" value="2"/>
</dbReference>
<dbReference type="SMART" id="SM00086">
    <property type="entry name" value="PAC"/>
    <property type="match status" value="3"/>
</dbReference>
<dbReference type="EMBL" id="FUZU01000001">
    <property type="protein sequence ID" value="SKC58097.1"/>
    <property type="molecule type" value="Genomic_DNA"/>
</dbReference>
<keyword evidence="4" id="KW-0808">Transferase</keyword>
<name>A0A1T5K2U5_9BACT</name>
<evidence type="ECO:0000256" key="3">
    <source>
        <dbReference type="ARBA" id="ARBA00022553"/>
    </source>
</evidence>
<dbReference type="CDD" id="cd00130">
    <property type="entry name" value="PAS"/>
    <property type="match status" value="3"/>
</dbReference>
<dbReference type="InterPro" id="IPR000014">
    <property type="entry name" value="PAS"/>
</dbReference>
<dbReference type="NCBIfam" id="TIGR00229">
    <property type="entry name" value="sensory_box"/>
    <property type="match status" value="4"/>
</dbReference>
<dbReference type="PROSITE" id="PS50109">
    <property type="entry name" value="HIS_KIN"/>
    <property type="match status" value="1"/>
</dbReference>
<dbReference type="PROSITE" id="PS50113">
    <property type="entry name" value="PAC"/>
    <property type="match status" value="2"/>
</dbReference>
<keyword evidence="12" id="KW-1185">Reference proteome</keyword>
<dbReference type="GO" id="GO:0006355">
    <property type="term" value="P:regulation of DNA-templated transcription"/>
    <property type="evidence" value="ECO:0007669"/>
    <property type="project" value="InterPro"/>
</dbReference>
<feature type="transmembrane region" description="Helical" evidence="7">
    <location>
        <begin position="12"/>
        <end position="30"/>
    </location>
</feature>
<dbReference type="SMART" id="SM00388">
    <property type="entry name" value="HisKA"/>
    <property type="match status" value="1"/>
</dbReference>
<feature type="coiled-coil region" evidence="6">
    <location>
        <begin position="865"/>
        <end position="893"/>
    </location>
</feature>
<evidence type="ECO:0000259" key="8">
    <source>
        <dbReference type="PROSITE" id="PS50109"/>
    </source>
</evidence>
<keyword evidence="7" id="KW-0812">Transmembrane</keyword>
<dbReference type="Gene3D" id="1.10.287.130">
    <property type="match status" value="1"/>
</dbReference>
<dbReference type="InterPro" id="IPR035965">
    <property type="entry name" value="PAS-like_dom_sf"/>
</dbReference>
<keyword evidence="7" id="KW-1133">Transmembrane helix</keyword>
<feature type="domain" description="PAS" evidence="9">
    <location>
        <begin position="618"/>
        <end position="688"/>
    </location>
</feature>
<dbReference type="Gene3D" id="3.30.450.20">
    <property type="entry name" value="PAS domain"/>
    <property type="match status" value="4"/>
</dbReference>
<evidence type="ECO:0000259" key="10">
    <source>
        <dbReference type="PROSITE" id="PS50113"/>
    </source>
</evidence>
<dbReference type="SMART" id="SM00387">
    <property type="entry name" value="HATPase_c"/>
    <property type="match status" value="1"/>
</dbReference>
<evidence type="ECO:0000256" key="6">
    <source>
        <dbReference type="SAM" id="Coils"/>
    </source>
</evidence>
<dbReference type="InterPro" id="IPR000700">
    <property type="entry name" value="PAS-assoc_C"/>
</dbReference>
<dbReference type="InterPro" id="IPR003661">
    <property type="entry name" value="HisK_dim/P_dom"/>
</dbReference>
<dbReference type="Pfam" id="PF02518">
    <property type="entry name" value="HATPase_c"/>
    <property type="match status" value="1"/>
</dbReference>
<feature type="coiled-coil region" evidence="6">
    <location>
        <begin position="293"/>
        <end position="370"/>
    </location>
</feature>